<name>A0A2V2V5V8_TRYCR</name>
<feature type="transmembrane region" description="Helical" evidence="2">
    <location>
        <begin position="959"/>
        <end position="977"/>
    </location>
</feature>
<feature type="region of interest" description="Disordered" evidence="1">
    <location>
        <begin position="24"/>
        <end position="77"/>
    </location>
</feature>
<organism evidence="4 5">
    <name type="scientific">Trypanosoma cruzi</name>
    <dbReference type="NCBI Taxonomy" id="5693"/>
    <lineage>
        <taxon>Eukaryota</taxon>
        <taxon>Discoba</taxon>
        <taxon>Euglenozoa</taxon>
        <taxon>Kinetoplastea</taxon>
        <taxon>Metakinetoplastina</taxon>
        <taxon>Trypanosomatida</taxon>
        <taxon>Trypanosomatidae</taxon>
        <taxon>Trypanosoma</taxon>
        <taxon>Schizotrypanum</taxon>
    </lineage>
</organism>
<feature type="transmembrane region" description="Helical" evidence="2">
    <location>
        <begin position="779"/>
        <end position="801"/>
    </location>
</feature>
<dbReference type="VEuPathDB" id="TriTrypDB:TcBrA4_0117050"/>
<dbReference type="EMBL" id="PRFC01000345">
    <property type="protein sequence ID" value="PWU91179.1"/>
    <property type="molecule type" value="Genomic_DNA"/>
</dbReference>
<proteinExistence type="predicted"/>
<dbReference type="VEuPathDB" id="TriTrypDB:TcCLB.508533.50"/>
<feature type="compositionally biased region" description="Basic and acidic residues" evidence="1">
    <location>
        <begin position="112"/>
        <end position="141"/>
    </location>
</feature>
<feature type="region of interest" description="Disordered" evidence="1">
    <location>
        <begin position="506"/>
        <end position="528"/>
    </location>
</feature>
<comment type="caution">
    <text evidence="4">The sequence shown here is derived from an EMBL/GenBank/DDBJ whole genome shotgun (WGS) entry which is preliminary data.</text>
</comment>
<dbReference type="AlphaFoldDB" id="A0A2V2V5V8"/>
<protein>
    <submittedName>
        <fullName evidence="4">Uncharacterized protein</fullName>
    </submittedName>
</protein>
<dbReference type="VEuPathDB" id="TriTrypDB:TCDM_08836"/>
<keyword evidence="2" id="KW-1133">Transmembrane helix</keyword>
<feature type="compositionally biased region" description="Low complexity" evidence="1">
    <location>
        <begin position="143"/>
        <end position="156"/>
    </location>
</feature>
<feature type="region of interest" description="Disordered" evidence="1">
    <location>
        <begin position="104"/>
        <end position="179"/>
    </location>
</feature>
<dbReference type="VEuPathDB" id="TriTrypDB:TcCL_Unassigned01868"/>
<sequence>MPSHPPRDVKNNISFVPLVSKGEGAAYSEPRPSNGNEPFLCRLSGVRRTRPTSPLPGAVVGRQTEPSNSSHDLGTEDCEEKKNACSSTAWQCEHSESGLPFHAVDGEGEEINGSRDAHGHKANEGKLSKDEKRTMLQRDTCETSSTSSVSGRRGTSPLLSLAGKPAGGEPVRRIPLQGRSNTPISLDERVIPTLSPLFDRLPPAVSMPSPHHWSVFYPDGIDSQPPLLLHYLSLGGWRTVAGGWDYFSHRRLQDGEVIGHDVRWLHSARPRDRFVFLISPVEPKADDESVGRWHKFRDQIYGPPPCFAYRKGKLFKRPPFGPSESVLQKSGESASVLGPVSNSYEFSTSATESFSFNAEGGKHRPCKPHIGRGEKRDHRLGATMNTHSTHNSTAGVCGKATAVGVEVIEVRHEDITATDYSPRLSSSRFAIESKAVYAYYFSTLEGALTYYDCLDDLRLMEEQTLRGITNRMPCRPKRDPYKPSQSLGSATIENGYKGDGLAPATTMNTTPRMGVVGMGKGTPLPPSRKEMTTELLDLTLTDRADASLGEQTELLPLWNEGQTSLSSLPESPNLSRNTRQVKQRHQYDRSIQHLTPVNTAAVCAYGSHGELHHPSYRDVMTPLSTQRSPSRDHAIASEPSIRPRLLPTLTTAHFDTIITVYSEDPNFNAVLREVLMPEPGTHPYTVSLKEQRRMLSMYETGMPTWTIFLASTGLPYRRVFRLIFVGLVNIWPLISLFVGLYDLYKHLPRMKTFVATTLAPLLEWIEEHVTFRLSMLTTYIISVGVTVAASFTSFFSQFYLLELFISPLRILGGLLQTPFSLVFELLWSIMFIIGSFLRLLLVTLKMIFAGPFLLVTHLSSWEFSSTPVLPAAVEGTSLTMKWWRAWQEFWVTVASPVKNLAKAWYDSVVHVAVSAARREASIRRWYTPRLRYCVALVAKVREICAVNLAIFWQLCGPGWGLWLLYSVLFTCTAYLLITGERGGLLDPHAMFGVIPSVVNGEGGGDGFIGASASAATATESGGLLKEHPSEFPGTATTPMVRSSQAPLFRRHELEIEDSNGNGFDALFFAWETLIAVWVQLPW</sequence>
<dbReference type="VEuPathDB" id="TriTrypDB:C3747_330g21"/>
<gene>
    <name evidence="4" type="ORF">C3747_330g21</name>
    <name evidence="3" type="ORF">C3747_345g39</name>
</gene>
<keyword evidence="2" id="KW-0472">Membrane</keyword>
<evidence type="ECO:0000313" key="5">
    <source>
        <dbReference type="Proteomes" id="UP000246078"/>
    </source>
</evidence>
<feature type="transmembrane region" description="Helical" evidence="2">
    <location>
        <begin position="719"/>
        <end position="741"/>
    </location>
</feature>
<evidence type="ECO:0000313" key="4">
    <source>
        <dbReference type="EMBL" id="PWU91925.1"/>
    </source>
</evidence>
<dbReference type="VEuPathDB" id="TriTrypDB:BCY84_00538"/>
<dbReference type="VEuPathDB" id="TriTrypDB:TcG_02544"/>
<feature type="transmembrane region" description="Helical" evidence="2">
    <location>
        <begin position="932"/>
        <end position="953"/>
    </location>
</feature>
<dbReference type="EMBL" id="PRFC01000330">
    <property type="protein sequence ID" value="PWU91925.1"/>
    <property type="molecule type" value="Genomic_DNA"/>
</dbReference>
<dbReference type="PANTHER" id="PTHR34553:SF4">
    <property type="entry name" value="G1_S-SPECIFIC CYCLIN-E PROTEIN"/>
    <property type="match status" value="1"/>
</dbReference>
<reference evidence="4 5" key="1">
    <citation type="journal article" date="2018" name="Microb. Genom.">
        <title>Expanding an expanded genome: long-read sequencing of Trypanosoma cruzi.</title>
        <authorList>
            <person name="Berna L."/>
            <person name="Rodriguez M."/>
            <person name="Chiribao M.L."/>
            <person name="Parodi-Talice A."/>
            <person name="Pita S."/>
            <person name="Rijo G."/>
            <person name="Alvarez-Valin F."/>
            <person name="Robello C."/>
        </authorList>
    </citation>
    <scope>NUCLEOTIDE SEQUENCE [LARGE SCALE GENOMIC DNA]</scope>
    <source>
        <strain evidence="4 5">TCC</strain>
    </source>
</reference>
<evidence type="ECO:0000256" key="2">
    <source>
        <dbReference type="SAM" id="Phobius"/>
    </source>
</evidence>
<feature type="transmembrane region" description="Helical" evidence="2">
    <location>
        <begin position="821"/>
        <end position="841"/>
    </location>
</feature>
<dbReference type="PANTHER" id="PTHR34553">
    <property type="entry name" value="OS05G0597400 PROTEIN"/>
    <property type="match status" value="1"/>
</dbReference>
<keyword evidence="2" id="KW-0812">Transmembrane</keyword>
<dbReference type="VEuPathDB" id="TriTrypDB:C3747_345g39"/>
<evidence type="ECO:0000313" key="3">
    <source>
        <dbReference type="EMBL" id="PWU91179.1"/>
    </source>
</evidence>
<dbReference type="VEuPathDB" id="TriTrypDB:C4B63_53g150"/>
<feature type="region of interest" description="Disordered" evidence="1">
    <location>
        <begin position="558"/>
        <end position="578"/>
    </location>
</feature>
<dbReference type="Proteomes" id="UP000246078">
    <property type="component" value="Unassembled WGS sequence"/>
</dbReference>
<feature type="compositionally biased region" description="Low complexity" evidence="1">
    <location>
        <begin position="564"/>
        <end position="575"/>
    </location>
</feature>
<dbReference type="VEuPathDB" id="TriTrypDB:TCSYLVIO_002444"/>
<evidence type="ECO:0000256" key="1">
    <source>
        <dbReference type="SAM" id="MobiDB-lite"/>
    </source>
</evidence>
<accession>A0A2V2V5V8</accession>
<dbReference type="VEuPathDB" id="TriTrypDB:ECC02_006195"/>
<dbReference type="VEuPathDB" id="TriTrypDB:Tc_MARK_1162"/>